<dbReference type="InterPro" id="IPR051784">
    <property type="entry name" value="Nod_factor_ABC_transporter"/>
</dbReference>
<organism evidence="8 9">
    <name type="scientific">Mumia zhuanghuii</name>
    <dbReference type="NCBI Taxonomy" id="2585211"/>
    <lineage>
        <taxon>Bacteria</taxon>
        <taxon>Bacillati</taxon>
        <taxon>Actinomycetota</taxon>
        <taxon>Actinomycetes</taxon>
        <taxon>Propionibacteriales</taxon>
        <taxon>Nocardioidaceae</taxon>
        <taxon>Mumia</taxon>
    </lineage>
</organism>
<keyword evidence="6" id="KW-1003">Cell membrane</keyword>
<sequence length="269" mass="28575">MSTTTAPVNRPQIVRDSMTMLRRNLLHSWRYPGMSAWGILQPVLFLVLFGVVFGEAFGAGVGTGGRSAYITYITPAILAMTISIGSMMTAVSVASDMTEGVIARFRTMAIARSSVLTGHVLGSLILNVISLVLVLGFAFVIGYRADGGAAGVLGALGLLIVVAYALTWLGVALGLSSKTVEGASNVILPVMLLPFFGSGFVPVETMPSGIRWFAEYQPFTPIIETVRALLEGTGVDGSQLLLALGWTVLIGVGGYVWSRALYRRDAVRR</sequence>
<comment type="caution">
    <text evidence="6">Lacks conserved residue(s) required for the propagation of feature annotation.</text>
</comment>
<evidence type="ECO:0000256" key="3">
    <source>
        <dbReference type="ARBA" id="ARBA00022989"/>
    </source>
</evidence>
<evidence type="ECO:0000256" key="5">
    <source>
        <dbReference type="ARBA" id="ARBA00023251"/>
    </source>
</evidence>
<dbReference type="Proteomes" id="UP000307768">
    <property type="component" value="Unassembled WGS sequence"/>
</dbReference>
<dbReference type="RefSeq" id="WP_149768062.1">
    <property type="nucleotide sequence ID" value="NZ_VDFQ02000001.1"/>
</dbReference>
<comment type="subcellular location">
    <subcellularLocation>
        <location evidence="6">Cell membrane</location>
        <topology evidence="6">Multi-pass membrane protein</topology>
    </subcellularLocation>
    <subcellularLocation>
        <location evidence="1">Membrane</location>
        <topology evidence="1">Multi-pass membrane protein</topology>
    </subcellularLocation>
</comment>
<feature type="transmembrane region" description="Helical" evidence="6">
    <location>
        <begin position="149"/>
        <end position="174"/>
    </location>
</feature>
<dbReference type="PANTHER" id="PTHR43229:SF2">
    <property type="entry name" value="NODULATION PROTEIN J"/>
    <property type="match status" value="1"/>
</dbReference>
<evidence type="ECO:0000256" key="4">
    <source>
        <dbReference type="ARBA" id="ARBA00023136"/>
    </source>
</evidence>
<dbReference type="OrthoDB" id="3370990at2"/>
<dbReference type="PIRSF" id="PIRSF006648">
    <property type="entry name" value="DrrB"/>
    <property type="match status" value="1"/>
</dbReference>
<dbReference type="GO" id="GO:0046677">
    <property type="term" value="P:response to antibiotic"/>
    <property type="evidence" value="ECO:0007669"/>
    <property type="project" value="UniProtKB-KW"/>
</dbReference>
<accession>A0A5Q6S3N2</accession>
<feature type="transmembrane region" description="Helical" evidence="6">
    <location>
        <begin position="240"/>
        <end position="262"/>
    </location>
</feature>
<dbReference type="Pfam" id="PF01061">
    <property type="entry name" value="ABC2_membrane"/>
    <property type="match status" value="1"/>
</dbReference>
<reference evidence="8 9" key="1">
    <citation type="submission" date="2019-09" db="EMBL/GenBank/DDBJ databases">
        <title>Mumia zhuanghuii sp. nov. isolated from the intestinal contents of plateau pika (Ochotona curzoniae) in the Qinghai-Tibet plateau of China.</title>
        <authorList>
            <person name="Tian Z."/>
        </authorList>
    </citation>
    <scope>NUCLEOTIDE SEQUENCE [LARGE SCALE GENOMIC DNA]</scope>
    <source>
        <strain evidence="9">350</strain>
    </source>
</reference>
<protein>
    <recommendedName>
        <fullName evidence="6">Transport permease protein</fullName>
    </recommendedName>
</protein>
<keyword evidence="5" id="KW-0046">Antibiotic resistance</keyword>
<gene>
    <name evidence="8" type="ORF">FE697_003000</name>
</gene>
<feature type="transmembrane region" description="Helical" evidence="6">
    <location>
        <begin position="186"/>
        <end position="203"/>
    </location>
</feature>
<dbReference type="PANTHER" id="PTHR43229">
    <property type="entry name" value="NODULATION PROTEIN J"/>
    <property type="match status" value="1"/>
</dbReference>
<keyword evidence="4 6" id="KW-0472">Membrane</keyword>
<proteinExistence type="inferred from homology"/>
<feature type="transmembrane region" description="Helical" evidence="6">
    <location>
        <begin position="68"/>
        <end position="94"/>
    </location>
</feature>
<dbReference type="AlphaFoldDB" id="A0A5Q6S3N2"/>
<keyword evidence="6" id="KW-0813">Transport</keyword>
<evidence type="ECO:0000259" key="7">
    <source>
        <dbReference type="PROSITE" id="PS51012"/>
    </source>
</evidence>
<dbReference type="EMBL" id="VDFQ02000001">
    <property type="protein sequence ID" value="KAA1424890.1"/>
    <property type="molecule type" value="Genomic_DNA"/>
</dbReference>
<comment type="caution">
    <text evidence="8">The sequence shown here is derived from an EMBL/GenBank/DDBJ whole genome shotgun (WGS) entry which is preliminary data.</text>
</comment>
<evidence type="ECO:0000313" key="9">
    <source>
        <dbReference type="Proteomes" id="UP000307768"/>
    </source>
</evidence>
<keyword evidence="3 6" id="KW-1133">Transmembrane helix</keyword>
<evidence type="ECO:0000256" key="6">
    <source>
        <dbReference type="RuleBase" id="RU361157"/>
    </source>
</evidence>
<feature type="transmembrane region" description="Helical" evidence="6">
    <location>
        <begin position="115"/>
        <end position="143"/>
    </location>
</feature>
<dbReference type="GO" id="GO:0140359">
    <property type="term" value="F:ABC-type transporter activity"/>
    <property type="evidence" value="ECO:0007669"/>
    <property type="project" value="InterPro"/>
</dbReference>
<dbReference type="InterPro" id="IPR047817">
    <property type="entry name" value="ABC2_TM_bact-type"/>
</dbReference>
<dbReference type="InterPro" id="IPR013525">
    <property type="entry name" value="ABC2_TM"/>
</dbReference>
<comment type="similarity">
    <text evidence="6">Belongs to the ABC-2 integral membrane protein family.</text>
</comment>
<name>A0A5Q6S3N2_9ACTN</name>
<evidence type="ECO:0000256" key="2">
    <source>
        <dbReference type="ARBA" id="ARBA00022692"/>
    </source>
</evidence>
<feature type="domain" description="ABC transmembrane type-2" evidence="7">
    <location>
        <begin position="33"/>
        <end position="265"/>
    </location>
</feature>
<dbReference type="GO" id="GO:0043190">
    <property type="term" value="C:ATP-binding cassette (ABC) transporter complex"/>
    <property type="evidence" value="ECO:0007669"/>
    <property type="project" value="InterPro"/>
</dbReference>
<evidence type="ECO:0000313" key="8">
    <source>
        <dbReference type="EMBL" id="KAA1424890.1"/>
    </source>
</evidence>
<dbReference type="InterPro" id="IPR000412">
    <property type="entry name" value="ABC_2_transport"/>
</dbReference>
<evidence type="ECO:0000256" key="1">
    <source>
        <dbReference type="ARBA" id="ARBA00004141"/>
    </source>
</evidence>
<keyword evidence="2 6" id="KW-0812">Transmembrane</keyword>
<dbReference type="PROSITE" id="PS51012">
    <property type="entry name" value="ABC_TM2"/>
    <property type="match status" value="1"/>
</dbReference>